<comment type="caution">
    <text evidence="1">The sequence shown here is derived from an EMBL/GenBank/DDBJ whole genome shotgun (WGS) entry which is preliminary data.</text>
</comment>
<sequence length="190" mass="21283">MSLSLRTTPKKGFSRAGWSSFTAHRIFLVDDNAPVLQTITDPFVPLRPHADRHDGNESGGLGPGLLVPVCSSSSTGLTGLVTVDVVNQWYQFTEVIPSSAEFGRYTTSFGQPCLMFDHTAFPELLRRHFAWRLEHLRELDATIVAVAFVTSSCRCYSQRVFMYVDLKTINRVLSCIVVWPDFILERLGKA</sequence>
<evidence type="ECO:0000313" key="1">
    <source>
        <dbReference type="EMBL" id="KAI0055405.1"/>
    </source>
</evidence>
<keyword evidence="2" id="KW-1185">Reference proteome</keyword>
<reference evidence="1" key="1">
    <citation type="submission" date="2021-03" db="EMBL/GenBank/DDBJ databases">
        <authorList>
            <consortium name="DOE Joint Genome Institute"/>
            <person name="Ahrendt S."/>
            <person name="Looney B.P."/>
            <person name="Miyauchi S."/>
            <person name="Morin E."/>
            <person name="Drula E."/>
            <person name="Courty P.E."/>
            <person name="Chicoki N."/>
            <person name="Fauchery L."/>
            <person name="Kohler A."/>
            <person name="Kuo A."/>
            <person name="Labutti K."/>
            <person name="Pangilinan J."/>
            <person name="Lipzen A."/>
            <person name="Riley R."/>
            <person name="Andreopoulos W."/>
            <person name="He G."/>
            <person name="Johnson J."/>
            <person name="Barry K.W."/>
            <person name="Grigoriev I.V."/>
            <person name="Nagy L."/>
            <person name="Hibbett D."/>
            <person name="Henrissat B."/>
            <person name="Matheny P.B."/>
            <person name="Labbe J."/>
            <person name="Martin F."/>
        </authorList>
    </citation>
    <scope>NUCLEOTIDE SEQUENCE</scope>
    <source>
        <strain evidence="1">HHB10654</strain>
    </source>
</reference>
<reference evidence="1" key="2">
    <citation type="journal article" date="2022" name="New Phytol.">
        <title>Evolutionary transition to the ectomycorrhizal habit in the genomes of a hyperdiverse lineage of mushroom-forming fungi.</title>
        <authorList>
            <person name="Looney B."/>
            <person name="Miyauchi S."/>
            <person name="Morin E."/>
            <person name="Drula E."/>
            <person name="Courty P.E."/>
            <person name="Kohler A."/>
            <person name="Kuo A."/>
            <person name="LaButti K."/>
            <person name="Pangilinan J."/>
            <person name="Lipzen A."/>
            <person name="Riley R."/>
            <person name="Andreopoulos W."/>
            <person name="He G."/>
            <person name="Johnson J."/>
            <person name="Nolan M."/>
            <person name="Tritt A."/>
            <person name="Barry K.W."/>
            <person name="Grigoriev I.V."/>
            <person name="Nagy L.G."/>
            <person name="Hibbett D."/>
            <person name="Henrissat B."/>
            <person name="Matheny P.B."/>
            <person name="Labbe J."/>
            <person name="Martin F.M."/>
        </authorList>
    </citation>
    <scope>NUCLEOTIDE SEQUENCE</scope>
    <source>
        <strain evidence="1">HHB10654</strain>
    </source>
</reference>
<evidence type="ECO:0000313" key="2">
    <source>
        <dbReference type="Proteomes" id="UP000814140"/>
    </source>
</evidence>
<gene>
    <name evidence="1" type="ORF">BV25DRAFT_1842979</name>
</gene>
<proteinExistence type="predicted"/>
<name>A0ACB8SH86_9AGAM</name>
<dbReference type="EMBL" id="MU277293">
    <property type="protein sequence ID" value="KAI0055405.1"/>
    <property type="molecule type" value="Genomic_DNA"/>
</dbReference>
<dbReference type="Proteomes" id="UP000814140">
    <property type="component" value="Unassembled WGS sequence"/>
</dbReference>
<organism evidence="1 2">
    <name type="scientific">Artomyces pyxidatus</name>
    <dbReference type="NCBI Taxonomy" id="48021"/>
    <lineage>
        <taxon>Eukaryota</taxon>
        <taxon>Fungi</taxon>
        <taxon>Dikarya</taxon>
        <taxon>Basidiomycota</taxon>
        <taxon>Agaricomycotina</taxon>
        <taxon>Agaricomycetes</taxon>
        <taxon>Russulales</taxon>
        <taxon>Auriscalpiaceae</taxon>
        <taxon>Artomyces</taxon>
    </lineage>
</organism>
<protein>
    <submittedName>
        <fullName evidence="1">Uncharacterized protein</fullName>
    </submittedName>
</protein>
<accession>A0ACB8SH86</accession>